<keyword evidence="1" id="KW-0732">Signal</keyword>
<evidence type="ECO:0000313" key="3">
    <source>
        <dbReference type="Proteomes" id="UP001174936"/>
    </source>
</evidence>
<name>A0AA40D071_9PEZI</name>
<dbReference type="AlphaFoldDB" id="A0AA40D071"/>
<evidence type="ECO:0000256" key="1">
    <source>
        <dbReference type="SAM" id="SignalP"/>
    </source>
</evidence>
<sequence>MTLMWLALLVAIVPTAYFNWDERNEATAAAASSNARCFFDMNVARKLFIRNNPPGHPGYGVKIEDKPGFRSAFVSFILLSLGYVTQAVGMVKTWSDSARLRVRQPMSRFFLSTLKYIHGWNSTSASSPRTELWVDCLVVKPMITLYLVAKLYTELLISRLSDLYLLFLAVVWGAQRKRAERPVG</sequence>
<dbReference type="Proteomes" id="UP001174936">
    <property type="component" value="Unassembled WGS sequence"/>
</dbReference>
<protein>
    <submittedName>
        <fullName evidence="2">Uncharacterized protein</fullName>
    </submittedName>
</protein>
<comment type="caution">
    <text evidence="2">The sequence shown here is derived from an EMBL/GenBank/DDBJ whole genome shotgun (WGS) entry which is preliminary data.</text>
</comment>
<feature type="signal peptide" evidence="1">
    <location>
        <begin position="1"/>
        <end position="18"/>
    </location>
</feature>
<accession>A0AA40D071</accession>
<feature type="chain" id="PRO_5041373071" evidence="1">
    <location>
        <begin position="19"/>
        <end position="184"/>
    </location>
</feature>
<dbReference type="EMBL" id="JAULSV010000001">
    <property type="protein sequence ID" value="KAK0655504.1"/>
    <property type="molecule type" value="Genomic_DNA"/>
</dbReference>
<organism evidence="2 3">
    <name type="scientific">Cercophora newfieldiana</name>
    <dbReference type="NCBI Taxonomy" id="92897"/>
    <lineage>
        <taxon>Eukaryota</taxon>
        <taxon>Fungi</taxon>
        <taxon>Dikarya</taxon>
        <taxon>Ascomycota</taxon>
        <taxon>Pezizomycotina</taxon>
        <taxon>Sordariomycetes</taxon>
        <taxon>Sordariomycetidae</taxon>
        <taxon>Sordariales</taxon>
        <taxon>Lasiosphaeriaceae</taxon>
        <taxon>Cercophora</taxon>
    </lineage>
</organism>
<evidence type="ECO:0000313" key="2">
    <source>
        <dbReference type="EMBL" id="KAK0655504.1"/>
    </source>
</evidence>
<proteinExistence type="predicted"/>
<reference evidence="2" key="1">
    <citation type="submission" date="2023-06" db="EMBL/GenBank/DDBJ databases">
        <title>Genome-scale phylogeny and comparative genomics of the fungal order Sordariales.</title>
        <authorList>
            <consortium name="Lawrence Berkeley National Laboratory"/>
            <person name="Hensen N."/>
            <person name="Bonometti L."/>
            <person name="Westerberg I."/>
            <person name="Brannstrom I.O."/>
            <person name="Guillou S."/>
            <person name="Cros-Aarteil S."/>
            <person name="Calhoun S."/>
            <person name="Haridas S."/>
            <person name="Kuo A."/>
            <person name="Mondo S."/>
            <person name="Pangilinan J."/>
            <person name="Riley R."/>
            <person name="Labutti K."/>
            <person name="Andreopoulos B."/>
            <person name="Lipzen A."/>
            <person name="Chen C."/>
            <person name="Yanf M."/>
            <person name="Daum C."/>
            <person name="Ng V."/>
            <person name="Clum A."/>
            <person name="Steindorff A."/>
            <person name="Ohm R."/>
            <person name="Martin F."/>
            <person name="Silar P."/>
            <person name="Natvig D."/>
            <person name="Lalanne C."/>
            <person name="Gautier V."/>
            <person name="Ament-Velasquez S.L."/>
            <person name="Kruys A."/>
            <person name="Hutchinson M.I."/>
            <person name="Powell A.J."/>
            <person name="Barry K."/>
            <person name="Miller A.N."/>
            <person name="Grigoriev I.V."/>
            <person name="Debuchy R."/>
            <person name="Gladieux P."/>
            <person name="Thoren M.H."/>
            <person name="Johannesson H."/>
        </authorList>
    </citation>
    <scope>NUCLEOTIDE SEQUENCE</scope>
    <source>
        <strain evidence="2">SMH2532-1</strain>
    </source>
</reference>
<gene>
    <name evidence="2" type="ORF">B0T16DRAFT_397128</name>
</gene>
<keyword evidence="3" id="KW-1185">Reference proteome</keyword>